<proteinExistence type="predicted"/>
<name>A0A1J1C9W9_CALAY</name>
<evidence type="ECO:0000313" key="2">
    <source>
        <dbReference type="Proteomes" id="UP000183868"/>
    </source>
</evidence>
<organism evidence="1 2">
    <name type="scientific">Caldithrix abyssi DSM 13497</name>
    <dbReference type="NCBI Taxonomy" id="880073"/>
    <lineage>
        <taxon>Bacteria</taxon>
        <taxon>Pseudomonadati</taxon>
        <taxon>Calditrichota</taxon>
        <taxon>Calditrichia</taxon>
        <taxon>Calditrichales</taxon>
        <taxon>Calditrichaceae</taxon>
        <taxon>Caldithrix</taxon>
    </lineage>
</organism>
<gene>
    <name evidence="1" type="ORF">Cabys_2593</name>
</gene>
<dbReference type="AlphaFoldDB" id="A0A1J1C9W9"/>
<reference evidence="1 2" key="1">
    <citation type="submission" date="2016-11" db="EMBL/GenBank/DDBJ databases">
        <title>Genomic analysis of Caldithrix abyssi and proposal of a novel bacterial phylum Caldithrichaeota.</title>
        <authorList>
            <person name="Kublanov I."/>
            <person name="Sigalova O."/>
            <person name="Gavrilov S."/>
            <person name="Lebedinsky A."/>
            <person name="Ivanova N."/>
            <person name="Daum C."/>
            <person name="Reddy T."/>
            <person name="Klenk H.P."/>
            <person name="Goker M."/>
            <person name="Reva O."/>
            <person name="Miroshnichenko M."/>
            <person name="Kyprides N."/>
            <person name="Woyke T."/>
            <person name="Gelfand M."/>
        </authorList>
    </citation>
    <scope>NUCLEOTIDE SEQUENCE [LARGE SCALE GENOMIC DNA]</scope>
    <source>
        <strain evidence="1 2">LF13</strain>
    </source>
</reference>
<protein>
    <submittedName>
        <fullName evidence="1">Uncharacterized protein</fullName>
    </submittedName>
</protein>
<sequence length="50" mass="5489">MAEGKILFPCSSAVFGHVHAFPHVRHEMPLIDKIKVKGWHLPVRKGASGA</sequence>
<dbReference type="Proteomes" id="UP000183868">
    <property type="component" value="Chromosome"/>
</dbReference>
<accession>A0A1J1C9W9</accession>
<evidence type="ECO:0000313" key="1">
    <source>
        <dbReference type="EMBL" id="APF19342.1"/>
    </source>
</evidence>
<dbReference type="EMBL" id="CP018099">
    <property type="protein sequence ID" value="APF19342.1"/>
    <property type="molecule type" value="Genomic_DNA"/>
</dbReference>
<dbReference type="KEGG" id="caby:Cabys_2593"/>